<dbReference type="InterPro" id="IPR003760">
    <property type="entry name" value="PnrA-like"/>
</dbReference>
<dbReference type="Gene3D" id="3.40.50.2300">
    <property type="match status" value="2"/>
</dbReference>
<feature type="domain" description="ABC transporter substrate-binding protein PnrA-like" evidence="3">
    <location>
        <begin position="75"/>
        <end position="366"/>
    </location>
</feature>
<accession>A0ABV0JNU8</accession>
<dbReference type="EMBL" id="JAMPKK010000021">
    <property type="protein sequence ID" value="MEP0865065.1"/>
    <property type="molecule type" value="Genomic_DNA"/>
</dbReference>
<dbReference type="CDD" id="cd06304">
    <property type="entry name" value="PBP1_BmpA_Med_PnrA-like"/>
    <property type="match status" value="1"/>
</dbReference>
<sequence length="370" mass="39473">MLHFVKLTPVDLGSTIGQSMIPLMQLKQIRQILGSLSLIIPLTLIASCTQQQTSQSPAPTTETQASPTADSTKPRLAIVLGGPANDDSWNEAAYNAAEKLKAQGYDVAISESVADADIARVLRQYAEKGYNVIIGHSYNHGDAVFQVAKEFPKTNFAWAGAVGKTSENVADYDQPFYQGAYMVGLVAGKLSKSGKLGALYGFDIPACHAMGQAMLAGAKTVRPDATLTATAVGDWYDIAKAKEAGTAQAETGVDYWIGCGQAPTLGTIEAAKAKGGYATGYVGDMTALGQNVVAANVLWNMEPIFKQMLNDTTSGQFANKYYRLSVAEDVVQVNTNSTVKDKLGDETLKKIEETRQEISSGKLKVPFVPK</sequence>
<evidence type="ECO:0000256" key="1">
    <source>
        <dbReference type="ARBA" id="ARBA00022729"/>
    </source>
</evidence>
<comment type="caution">
    <text evidence="4">The sequence shown here is derived from an EMBL/GenBank/DDBJ whole genome shotgun (WGS) entry which is preliminary data.</text>
</comment>
<dbReference type="SUPFAM" id="SSF53822">
    <property type="entry name" value="Periplasmic binding protein-like I"/>
    <property type="match status" value="1"/>
</dbReference>
<evidence type="ECO:0000256" key="2">
    <source>
        <dbReference type="SAM" id="MobiDB-lite"/>
    </source>
</evidence>
<name>A0ABV0JNU8_9CYAN</name>
<proteinExistence type="predicted"/>
<dbReference type="InterPro" id="IPR052910">
    <property type="entry name" value="ABC-Purine-Binding"/>
</dbReference>
<dbReference type="Proteomes" id="UP001442494">
    <property type="component" value="Unassembled WGS sequence"/>
</dbReference>
<dbReference type="RefSeq" id="WP_242019317.1">
    <property type="nucleotide sequence ID" value="NZ_JAMPKK010000021.1"/>
</dbReference>
<evidence type="ECO:0000313" key="4">
    <source>
        <dbReference type="EMBL" id="MEP0865065.1"/>
    </source>
</evidence>
<dbReference type="PANTHER" id="PTHR43208">
    <property type="entry name" value="ABC TRANSPORTER SUBSTRATE-BINDING PROTEIN"/>
    <property type="match status" value="1"/>
</dbReference>
<evidence type="ECO:0000313" key="5">
    <source>
        <dbReference type="Proteomes" id="UP001442494"/>
    </source>
</evidence>
<keyword evidence="1" id="KW-0732">Signal</keyword>
<reference evidence="4 5" key="1">
    <citation type="submission" date="2022-04" db="EMBL/GenBank/DDBJ databases">
        <title>Positive selection, recombination, and allopatry shape intraspecific diversity of widespread and dominant cyanobacteria.</title>
        <authorList>
            <person name="Wei J."/>
            <person name="Shu W."/>
            <person name="Hu C."/>
        </authorList>
    </citation>
    <scope>NUCLEOTIDE SEQUENCE [LARGE SCALE GENOMIC DNA]</scope>
    <source>
        <strain evidence="4 5">GB2-A5</strain>
    </source>
</reference>
<protein>
    <submittedName>
        <fullName evidence="4">BMP family protein</fullName>
    </submittedName>
</protein>
<evidence type="ECO:0000259" key="3">
    <source>
        <dbReference type="Pfam" id="PF02608"/>
    </source>
</evidence>
<dbReference type="Pfam" id="PF02608">
    <property type="entry name" value="Bmp"/>
    <property type="match status" value="1"/>
</dbReference>
<feature type="compositionally biased region" description="Low complexity" evidence="2">
    <location>
        <begin position="53"/>
        <end position="64"/>
    </location>
</feature>
<keyword evidence="5" id="KW-1185">Reference proteome</keyword>
<feature type="region of interest" description="Disordered" evidence="2">
    <location>
        <begin position="53"/>
        <end position="72"/>
    </location>
</feature>
<organism evidence="4 5">
    <name type="scientific">Funiculus sociatus GB2-A5</name>
    <dbReference type="NCBI Taxonomy" id="2933946"/>
    <lineage>
        <taxon>Bacteria</taxon>
        <taxon>Bacillati</taxon>
        <taxon>Cyanobacteriota</taxon>
        <taxon>Cyanophyceae</taxon>
        <taxon>Coleofasciculales</taxon>
        <taxon>Coleofasciculaceae</taxon>
        <taxon>Funiculus</taxon>
    </lineage>
</organism>
<dbReference type="PANTHER" id="PTHR43208:SF1">
    <property type="entry name" value="ABC TRANSPORTER SUBSTRATE-BINDING PROTEIN"/>
    <property type="match status" value="1"/>
</dbReference>
<gene>
    <name evidence="4" type="ORF">NDI37_11360</name>
</gene>
<dbReference type="InterPro" id="IPR028082">
    <property type="entry name" value="Peripla_BP_I"/>
</dbReference>